<proteinExistence type="predicted"/>
<organism evidence="2">
    <name type="scientific">Solanum lycopersicum</name>
    <name type="common">Tomato</name>
    <name type="synonym">Lycopersicon esculentum</name>
    <dbReference type="NCBI Taxonomy" id="4081"/>
    <lineage>
        <taxon>Eukaryota</taxon>
        <taxon>Viridiplantae</taxon>
        <taxon>Streptophyta</taxon>
        <taxon>Embryophyta</taxon>
        <taxon>Tracheophyta</taxon>
        <taxon>Spermatophyta</taxon>
        <taxon>Magnoliopsida</taxon>
        <taxon>eudicotyledons</taxon>
        <taxon>Gunneridae</taxon>
        <taxon>Pentapetalae</taxon>
        <taxon>asterids</taxon>
        <taxon>lamiids</taxon>
        <taxon>Solanales</taxon>
        <taxon>Solanaceae</taxon>
        <taxon>Solanoideae</taxon>
        <taxon>Solaneae</taxon>
        <taxon>Solanum</taxon>
        <taxon>Solanum subgen. Lycopersicon</taxon>
    </lineage>
</organism>
<evidence type="ECO:0000256" key="1">
    <source>
        <dbReference type="SAM" id="MobiDB-lite"/>
    </source>
</evidence>
<dbReference type="EnsemblPlants" id="Solyc05g018730.3.1">
    <property type="protein sequence ID" value="Solyc05g018730.3.1.1"/>
    <property type="gene ID" value="Solyc05g018730.3"/>
</dbReference>
<evidence type="ECO:0000313" key="3">
    <source>
        <dbReference type="Proteomes" id="UP000004994"/>
    </source>
</evidence>
<evidence type="ECO:0000313" key="2">
    <source>
        <dbReference type="EnsemblPlants" id="Solyc05g018730.3.1.1"/>
    </source>
</evidence>
<feature type="compositionally biased region" description="Polar residues" evidence="1">
    <location>
        <begin position="59"/>
        <end position="70"/>
    </location>
</feature>
<sequence length="70" mass="7922">GTNPNQPSPFHFSSFSSEQTPTSSELANQNLSKNRCQQVEIDQISHRQVPMDNSKQHQKLQPTQNQCKPS</sequence>
<feature type="compositionally biased region" description="Polar residues" evidence="1">
    <location>
        <begin position="26"/>
        <end position="37"/>
    </location>
</feature>
<accession>A0A3Q7GIH1</accession>
<dbReference type="PaxDb" id="4081-Solyc05g018730.2.1"/>
<dbReference type="AlphaFoldDB" id="A0A3Q7GIH1"/>
<dbReference type="Gramene" id="Solyc05g018730.3.1">
    <property type="protein sequence ID" value="Solyc05g018730.3.1.1"/>
    <property type="gene ID" value="Solyc05g018730.3"/>
</dbReference>
<dbReference type="Proteomes" id="UP000004994">
    <property type="component" value="Chromosome 5"/>
</dbReference>
<feature type="region of interest" description="Disordered" evidence="1">
    <location>
        <begin position="1"/>
        <end position="70"/>
    </location>
</feature>
<reference evidence="2" key="2">
    <citation type="submission" date="2019-01" db="UniProtKB">
        <authorList>
            <consortium name="EnsemblPlants"/>
        </authorList>
    </citation>
    <scope>IDENTIFICATION</scope>
    <source>
        <strain evidence="2">cv. Heinz 1706</strain>
    </source>
</reference>
<feature type="compositionally biased region" description="Low complexity" evidence="1">
    <location>
        <begin position="8"/>
        <end position="25"/>
    </location>
</feature>
<dbReference type="InParanoid" id="A0A3Q7GIH1"/>
<reference evidence="2" key="1">
    <citation type="journal article" date="2012" name="Nature">
        <title>The tomato genome sequence provides insights into fleshy fruit evolution.</title>
        <authorList>
            <consortium name="Tomato Genome Consortium"/>
        </authorList>
    </citation>
    <scope>NUCLEOTIDE SEQUENCE [LARGE SCALE GENOMIC DNA]</scope>
    <source>
        <strain evidence="2">cv. Heinz 1706</strain>
    </source>
</reference>
<protein>
    <submittedName>
        <fullName evidence="2">Uncharacterized protein</fullName>
    </submittedName>
</protein>
<keyword evidence="3" id="KW-1185">Reference proteome</keyword>
<name>A0A3Q7GIH1_SOLLC</name>